<reference evidence="2" key="2">
    <citation type="submission" date="2025-09" db="UniProtKB">
        <authorList>
            <consortium name="Ensembl"/>
        </authorList>
    </citation>
    <scope>IDENTIFICATION</scope>
</reference>
<dbReference type="AlphaFoldDB" id="A0A3Q3DKB5"/>
<dbReference type="GO" id="GO:0007266">
    <property type="term" value="P:Rho protein signal transduction"/>
    <property type="evidence" value="ECO:0007669"/>
    <property type="project" value="TreeGrafter"/>
</dbReference>
<dbReference type="STRING" id="109280.ENSHCOP00000014325"/>
<dbReference type="InterPro" id="IPR040181">
    <property type="entry name" value="PKHG5/7"/>
</dbReference>
<dbReference type="PANTHER" id="PTHR13217:SF10">
    <property type="entry name" value="PLECKSTRIN HOMOLOGY DOMAIN-CONTAINING FAMILY G MEMBER 6 ISOFORM X1"/>
    <property type="match status" value="1"/>
</dbReference>
<dbReference type="GO" id="GO:0005886">
    <property type="term" value="C:plasma membrane"/>
    <property type="evidence" value="ECO:0007669"/>
    <property type="project" value="TreeGrafter"/>
</dbReference>
<dbReference type="Gene3D" id="1.20.900.10">
    <property type="entry name" value="Dbl homology (DH) domain"/>
    <property type="match status" value="1"/>
</dbReference>
<keyword evidence="3" id="KW-1185">Reference proteome</keyword>
<dbReference type="GeneTree" id="ENSGT00940000161250"/>
<dbReference type="Pfam" id="PF00621">
    <property type="entry name" value="RhoGEF"/>
    <property type="match status" value="1"/>
</dbReference>
<name>A0A3Q3DKB5_HIPCM</name>
<dbReference type="Ensembl" id="ENSHCOT00000021915.1">
    <property type="protein sequence ID" value="ENSHCOP00000014325.1"/>
    <property type="gene ID" value="ENSHCOG00000017663.1"/>
</dbReference>
<evidence type="ECO:0000313" key="3">
    <source>
        <dbReference type="Proteomes" id="UP000264820"/>
    </source>
</evidence>
<organism evidence="2 3">
    <name type="scientific">Hippocampus comes</name>
    <name type="common">Tiger tail seahorse</name>
    <dbReference type="NCBI Taxonomy" id="109280"/>
    <lineage>
        <taxon>Eukaryota</taxon>
        <taxon>Metazoa</taxon>
        <taxon>Chordata</taxon>
        <taxon>Craniata</taxon>
        <taxon>Vertebrata</taxon>
        <taxon>Euteleostomi</taxon>
        <taxon>Actinopterygii</taxon>
        <taxon>Neopterygii</taxon>
        <taxon>Teleostei</taxon>
        <taxon>Neoteleostei</taxon>
        <taxon>Acanthomorphata</taxon>
        <taxon>Syngnathiaria</taxon>
        <taxon>Syngnathiformes</taxon>
        <taxon>Syngnathoidei</taxon>
        <taxon>Syngnathidae</taxon>
        <taxon>Hippocampus</taxon>
    </lineage>
</organism>
<dbReference type="PROSITE" id="PS50010">
    <property type="entry name" value="DH_2"/>
    <property type="match status" value="1"/>
</dbReference>
<sequence>MRTRQKVVSNFSTVTKGASTAAKPRAALKQVFLNQGVSDRNLTAEERSQLDVLKQELETFAVPISLKWRWREESHGSMLERNWTEIVNSHSIMSRMQRHQQEAMWEFVLTELNYINRLIVIKELVIAALVNLHLRGFLQEVTPERLFSNLPAILSAHQLFWQEVIYPMLQEVRLTGKPFNPMGLNAGCLQFRERFSPYCHYCAEEENSFEFARLQMESNPQFLTYVQWVETHPQCARMRIGDMQAKPHQRITKYALLLKAVLKTTQEPRVQRSLRGMLSSVNTFLESINDYLRLKDEEAALSLSAQRLEGYEMEGISEEIDKHVREICQFDLTCPIVGVGHGIVRKLLLEENLKVRGRKDS</sequence>
<reference evidence="2" key="1">
    <citation type="submission" date="2025-08" db="UniProtKB">
        <authorList>
            <consortium name="Ensembl"/>
        </authorList>
    </citation>
    <scope>IDENTIFICATION</scope>
</reference>
<dbReference type="SUPFAM" id="SSF48065">
    <property type="entry name" value="DBL homology domain (DH-domain)"/>
    <property type="match status" value="1"/>
</dbReference>
<dbReference type="InterPro" id="IPR035899">
    <property type="entry name" value="DBL_dom_sf"/>
</dbReference>
<dbReference type="GO" id="GO:0005085">
    <property type="term" value="F:guanyl-nucleotide exchange factor activity"/>
    <property type="evidence" value="ECO:0007669"/>
    <property type="project" value="InterPro"/>
</dbReference>
<evidence type="ECO:0000259" key="1">
    <source>
        <dbReference type="PROSITE" id="PS50010"/>
    </source>
</evidence>
<accession>A0A3Q3DKB5</accession>
<evidence type="ECO:0000313" key="2">
    <source>
        <dbReference type="Ensembl" id="ENSHCOP00000014325.1"/>
    </source>
</evidence>
<dbReference type="GO" id="GO:0030139">
    <property type="term" value="C:endocytic vesicle"/>
    <property type="evidence" value="ECO:0007669"/>
    <property type="project" value="TreeGrafter"/>
</dbReference>
<dbReference type="SMART" id="SM00325">
    <property type="entry name" value="RhoGEF"/>
    <property type="match status" value="1"/>
</dbReference>
<dbReference type="GO" id="GO:0043542">
    <property type="term" value="P:endothelial cell migration"/>
    <property type="evidence" value="ECO:0007669"/>
    <property type="project" value="TreeGrafter"/>
</dbReference>
<proteinExistence type="predicted"/>
<dbReference type="InterPro" id="IPR000219">
    <property type="entry name" value="DH_dom"/>
</dbReference>
<protein>
    <submittedName>
        <fullName evidence="2">Pleckstrin homology and RhoGEF domain containing G6</fullName>
    </submittedName>
</protein>
<dbReference type="GO" id="GO:0030424">
    <property type="term" value="C:axon"/>
    <property type="evidence" value="ECO:0007669"/>
    <property type="project" value="TreeGrafter"/>
</dbReference>
<feature type="domain" description="DH" evidence="1">
    <location>
        <begin position="99"/>
        <end position="291"/>
    </location>
</feature>
<dbReference type="Proteomes" id="UP000264820">
    <property type="component" value="Unplaced"/>
</dbReference>
<dbReference type="OMA" id="KSHTKQR"/>
<dbReference type="PANTHER" id="PTHR13217">
    <property type="entry name" value="PLECKSTRIN HOMOLOGY DOMAIN-CONTAINING FAMILY G MEMBER 7"/>
    <property type="match status" value="1"/>
</dbReference>